<protein>
    <submittedName>
        <fullName evidence="3">Uncharacterized protein</fullName>
    </submittedName>
</protein>
<dbReference type="GO" id="GO:0019058">
    <property type="term" value="P:viral life cycle"/>
    <property type="evidence" value="ECO:0007669"/>
    <property type="project" value="UniProtKB-ARBA"/>
</dbReference>
<sequence length="441" mass="44377">MVVNVSTNRYSVAKIIVGQTIAEGANYDDLPTAYAAASPGDTVWLRDGVFDVGASMALRERVNICSYVGAGFTPNVTIKGKLTATFAGNTTISGVRLKTNGDAFLQVSGSNATKVYLDDCWLECSDATGISVTTSSSSSLVEMKNCRGDLTTTGVTLFNYAGAGQISPYNCNFGNTGGSSTNSTISSGIFEAEHSVFAFGITTSSVASFSSIACTFTPAGGGVNQTALLGGSSGNHGCNHSIFSSGSATGIVINNGALLLYNSDVSSTNASAISGTGTIYHAGVTFSNTSKKISVATQIGGTLPGGLTQNPSAGFLGEIISNSAALASVSMVNNTAKTVTSIALSAGVWDISSLCSVSGTLTGTRFQTSISATNNALGGGGIGNDTTDGPTMPNAAANVTHSIGSVRVMITSPATYYLVGRVSFTAGTATCGGSIRATRVG</sequence>
<organism evidence="3">
    <name type="scientific">uncultured Caudovirales phage</name>
    <dbReference type="NCBI Taxonomy" id="2100421"/>
    <lineage>
        <taxon>Viruses</taxon>
        <taxon>Duplodnaviria</taxon>
        <taxon>Heunggongvirae</taxon>
        <taxon>Uroviricota</taxon>
        <taxon>Caudoviricetes</taxon>
        <taxon>Peduoviridae</taxon>
        <taxon>Maltschvirus</taxon>
        <taxon>Maltschvirus maltsch</taxon>
    </lineage>
</organism>
<accession>A0A6J5PEC1</accession>
<proteinExistence type="predicted"/>
<dbReference type="GO" id="GO:0051701">
    <property type="term" value="P:biological process involved in interaction with host"/>
    <property type="evidence" value="ECO:0007669"/>
    <property type="project" value="UniProtKB-ARBA"/>
</dbReference>
<dbReference type="InterPro" id="IPR011050">
    <property type="entry name" value="Pectin_lyase_fold/virulence"/>
</dbReference>
<name>A0A6J5PEC1_9CAUD</name>
<evidence type="ECO:0000256" key="2">
    <source>
        <dbReference type="ARBA" id="ARBA00022844"/>
    </source>
</evidence>
<reference evidence="3" key="1">
    <citation type="submission" date="2020-04" db="EMBL/GenBank/DDBJ databases">
        <authorList>
            <person name="Chiriac C."/>
            <person name="Salcher M."/>
            <person name="Ghai R."/>
            <person name="Kavagutti S V."/>
        </authorList>
    </citation>
    <scope>NUCLEOTIDE SEQUENCE</scope>
</reference>
<evidence type="ECO:0000256" key="1">
    <source>
        <dbReference type="ARBA" id="ARBA00004328"/>
    </source>
</evidence>
<gene>
    <name evidence="3" type="ORF">UFOVP844_3</name>
</gene>
<dbReference type="SUPFAM" id="SSF51126">
    <property type="entry name" value="Pectin lyase-like"/>
    <property type="match status" value="1"/>
</dbReference>
<comment type="subcellular location">
    <subcellularLocation>
        <location evidence="1">Virion</location>
    </subcellularLocation>
</comment>
<dbReference type="EMBL" id="LR796795">
    <property type="protein sequence ID" value="CAB4165964.1"/>
    <property type="molecule type" value="Genomic_DNA"/>
</dbReference>
<dbReference type="GO" id="GO:0044423">
    <property type="term" value="C:virion component"/>
    <property type="evidence" value="ECO:0007669"/>
    <property type="project" value="UniProtKB-KW"/>
</dbReference>
<evidence type="ECO:0000313" key="3">
    <source>
        <dbReference type="EMBL" id="CAB4165964.1"/>
    </source>
</evidence>
<keyword evidence="2" id="KW-0946">Virion</keyword>